<reference evidence="4" key="1">
    <citation type="submission" date="2023-07" db="EMBL/GenBank/DDBJ databases">
        <title>Sequencing the genomes of 1000 actinobacteria strains.</title>
        <authorList>
            <person name="Klenk H.-P."/>
        </authorList>
    </citation>
    <scope>NUCLEOTIDE SEQUENCE</scope>
    <source>
        <strain evidence="4">DSM 45977</strain>
    </source>
</reference>
<feature type="compositionally biased region" description="Low complexity" evidence="2">
    <location>
        <begin position="286"/>
        <end position="298"/>
    </location>
</feature>
<dbReference type="Gene3D" id="1.20.1260.20">
    <property type="entry name" value="PPE superfamily"/>
    <property type="match status" value="1"/>
</dbReference>
<feature type="compositionally biased region" description="Low complexity" evidence="2">
    <location>
        <begin position="357"/>
        <end position="368"/>
    </location>
</feature>
<accession>A0AAE3ZFL8</accession>
<keyword evidence="5" id="KW-1185">Reference proteome</keyword>
<feature type="region of interest" description="Disordered" evidence="2">
    <location>
        <begin position="222"/>
        <end position="447"/>
    </location>
</feature>
<evidence type="ECO:0000256" key="2">
    <source>
        <dbReference type="SAM" id="MobiDB-lite"/>
    </source>
</evidence>
<sequence>MVLGFGWLFGGDDVDTAHNGFDHAKIYNEWQTGPGVADMSQAAGDWGRQVSDAFDVAHAELEGVLKDSEVAVRGAAGDSMRASAKPLQQATRESIGVATQVGSTVEQQAQASADFKAAFPPPHQVPPSNIGWTDYINPVSYGVKKGVQAKHEQLHDEVEAEARRQYEGYTQASNDRTSGIQRFSPVPTFGGEVNRAEAQPVGAVDPNAGGAGAGGGGSGLQVGGTYRAADDSAAGSGQSPTGSTPGGAAPGSGGAPGSSGPGGAADGGNSAPADPAGSESSWATQPPATGGPAPLPGTGTPGTGSGGGFVGGVVGGGSGAGSGVRGGAGTGVGTGRGGSGPAPGGRSGSGTLGTPGAGTPRATAPTASGAGGVRGGAPVAGARGGQQGGDEDEEHENKYMVPTDEAWQDLGLPRTAPPVIGGDLEPVQPPPRPHEEGDSRGGERSLS</sequence>
<dbReference type="Proteomes" id="UP001180845">
    <property type="component" value="Unassembled WGS sequence"/>
</dbReference>
<comment type="caution">
    <text evidence="4">The sequence shown here is derived from an EMBL/GenBank/DDBJ whole genome shotgun (WGS) entry which is preliminary data.</text>
</comment>
<dbReference type="AlphaFoldDB" id="A0AAE3ZFL8"/>
<feature type="compositionally biased region" description="Gly residues" evidence="2">
    <location>
        <begin position="299"/>
        <end position="356"/>
    </location>
</feature>
<comment type="similarity">
    <text evidence="1">Belongs to the mycobacterial PPE family.</text>
</comment>
<protein>
    <recommendedName>
        <fullName evidence="3">PPE domain-containing protein</fullName>
    </recommendedName>
</protein>
<evidence type="ECO:0000313" key="4">
    <source>
        <dbReference type="EMBL" id="MDR7302855.1"/>
    </source>
</evidence>
<feature type="compositionally biased region" description="Basic and acidic residues" evidence="2">
    <location>
        <begin position="432"/>
        <end position="447"/>
    </location>
</feature>
<evidence type="ECO:0000259" key="3">
    <source>
        <dbReference type="Pfam" id="PF00823"/>
    </source>
</evidence>
<feature type="domain" description="PPE" evidence="3">
    <location>
        <begin position="31"/>
        <end position="174"/>
    </location>
</feature>
<dbReference type="InterPro" id="IPR038332">
    <property type="entry name" value="PPE_sf"/>
</dbReference>
<evidence type="ECO:0000313" key="5">
    <source>
        <dbReference type="Proteomes" id="UP001180845"/>
    </source>
</evidence>
<name>A0AAE3ZFL8_9ACTN</name>
<dbReference type="EMBL" id="JAVDXW010000001">
    <property type="protein sequence ID" value="MDR7302855.1"/>
    <property type="molecule type" value="Genomic_DNA"/>
</dbReference>
<feature type="compositionally biased region" description="Low complexity" evidence="2">
    <location>
        <begin position="231"/>
        <end position="243"/>
    </location>
</feature>
<organism evidence="4 5">
    <name type="scientific">Haloactinomyces albus</name>
    <dbReference type="NCBI Taxonomy" id="1352928"/>
    <lineage>
        <taxon>Bacteria</taxon>
        <taxon>Bacillati</taxon>
        <taxon>Actinomycetota</taxon>
        <taxon>Actinomycetes</taxon>
        <taxon>Actinopolysporales</taxon>
        <taxon>Actinopolysporaceae</taxon>
        <taxon>Haloactinomyces</taxon>
    </lineage>
</organism>
<evidence type="ECO:0000256" key="1">
    <source>
        <dbReference type="ARBA" id="ARBA00010652"/>
    </source>
</evidence>
<dbReference type="RefSeq" id="WP_310274743.1">
    <property type="nucleotide sequence ID" value="NZ_JAVDXW010000001.1"/>
</dbReference>
<gene>
    <name evidence="4" type="ORF">JOF55_003036</name>
</gene>
<feature type="compositionally biased region" description="Low complexity" evidence="2">
    <location>
        <begin position="267"/>
        <end position="278"/>
    </location>
</feature>
<dbReference type="SUPFAM" id="SSF140459">
    <property type="entry name" value="PE/PPE dimer-like"/>
    <property type="match status" value="1"/>
</dbReference>
<feature type="compositionally biased region" description="Gly residues" evidence="2">
    <location>
        <begin position="244"/>
        <end position="266"/>
    </location>
</feature>
<dbReference type="Pfam" id="PF00823">
    <property type="entry name" value="PPE"/>
    <property type="match status" value="1"/>
</dbReference>
<proteinExistence type="inferred from homology"/>
<dbReference type="InterPro" id="IPR000030">
    <property type="entry name" value="PPE_dom"/>
</dbReference>